<dbReference type="Proteomes" id="UP000242519">
    <property type="component" value="Unassembled WGS sequence"/>
</dbReference>
<organism evidence="2 3">
    <name type="scientific">Diplocarpon coronariae</name>
    <dbReference type="NCBI Taxonomy" id="2795749"/>
    <lineage>
        <taxon>Eukaryota</taxon>
        <taxon>Fungi</taxon>
        <taxon>Dikarya</taxon>
        <taxon>Ascomycota</taxon>
        <taxon>Pezizomycotina</taxon>
        <taxon>Leotiomycetes</taxon>
        <taxon>Helotiales</taxon>
        <taxon>Drepanopezizaceae</taxon>
        <taxon>Diplocarpon</taxon>
    </lineage>
</organism>
<evidence type="ECO:0000313" key="2">
    <source>
        <dbReference type="EMBL" id="OWO98940.1"/>
    </source>
</evidence>
<accession>A0A218YVD7</accession>
<sequence>MPTPCPNCIRFHYGECNNEIKQCFECQGFGHLERYCPNRRVHIQHIPGQPLAGTRSWCEMHGLDSDPELKKRILNALKMNPGSALFINNVCIYTGSEKHFDGRNLPSRGRDLEDRMVRDRGRTRSPRRPIRLSRSPPVPRYRDRSPRRDDFYRGPSDLFGPYRYEARYRSRSPIRYRRRTPSPYGFPSYAPGREPVYRPRSPCYARDSNAVIYEARGWGAENRAPLRAVQPVRFSMPPPELKKQVAVALNGRSALVTPHGFSIKAANSDISGVLQTRDTNARHVNGAKEPQLQSKPIKGSQPQSQAAAFNAFKESQLLSQKIKTSDSRRSSPRQFSEGVDYGHVEDPHFVLGITRGAGRHEQASPTLIIDAYTQRMSEVEEERKADQVWDIQVPQAVWEESIEILNAARRQLLGN</sequence>
<dbReference type="OrthoDB" id="3540452at2759"/>
<feature type="compositionally biased region" description="Basic and acidic residues" evidence="1">
    <location>
        <begin position="140"/>
        <end position="152"/>
    </location>
</feature>
<dbReference type="EMBL" id="MZNU01000373">
    <property type="protein sequence ID" value="OWO98940.1"/>
    <property type="molecule type" value="Genomic_DNA"/>
</dbReference>
<proteinExistence type="predicted"/>
<reference evidence="2 3" key="1">
    <citation type="submission" date="2017-04" db="EMBL/GenBank/DDBJ databases">
        <title>Draft genome sequence of Marssonina coronaria NL1: causal agent of apple blotch.</title>
        <authorList>
            <person name="Cheng Q."/>
        </authorList>
    </citation>
    <scope>NUCLEOTIDE SEQUENCE [LARGE SCALE GENOMIC DNA]</scope>
    <source>
        <strain evidence="2 3">NL1</strain>
    </source>
</reference>
<dbReference type="InParanoid" id="A0A218YVD7"/>
<comment type="caution">
    <text evidence="2">The sequence shown here is derived from an EMBL/GenBank/DDBJ whole genome shotgun (WGS) entry which is preliminary data.</text>
</comment>
<evidence type="ECO:0008006" key="4">
    <source>
        <dbReference type="Google" id="ProtNLM"/>
    </source>
</evidence>
<evidence type="ECO:0000313" key="3">
    <source>
        <dbReference type="Proteomes" id="UP000242519"/>
    </source>
</evidence>
<keyword evidence="3" id="KW-1185">Reference proteome</keyword>
<evidence type="ECO:0000256" key="1">
    <source>
        <dbReference type="SAM" id="MobiDB-lite"/>
    </source>
</evidence>
<feature type="region of interest" description="Disordered" evidence="1">
    <location>
        <begin position="102"/>
        <end position="154"/>
    </location>
</feature>
<gene>
    <name evidence="2" type="ORF">B2J93_6090</name>
</gene>
<feature type="compositionally biased region" description="Basic and acidic residues" evidence="1">
    <location>
        <begin position="102"/>
        <end position="122"/>
    </location>
</feature>
<name>A0A218YVD7_9HELO</name>
<dbReference type="AlphaFoldDB" id="A0A218YVD7"/>
<protein>
    <recommendedName>
        <fullName evidence="4">CCHC-type domain-containing protein</fullName>
    </recommendedName>
</protein>